<evidence type="ECO:0000256" key="6">
    <source>
        <dbReference type="ARBA" id="ARBA00023136"/>
    </source>
</evidence>
<comment type="subcellular location">
    <subcellularLocation>
        <location evidence="1">Cell membrane</location>
        <topology evidence="1">Multi-pass membrane protein</topology>
    </subcellularLocation>
    <subcellularLocation>
        <location evidence="7">Membrane</location>
        <topology evidence="7">Multi-pass membrane protein</topology>
    </subcellularLocation>
</comment>
<evidence type="ECO:0000313" key="12">
    <source>
        <dbReference type="Proteomes" id="UP000250434"/>
    </source>
</evidence>
<feature type="transmembrane region" description="Helical" evidence="8">
    <location>
        <begin position="206"/>
        <end position="231"/>
    </location>
</feature>
<reference evidence="11 12" key="1">
    <citation type="submission" date="2016-04" db="EMBL/GenBank/DDBJ databases">
        <title>Complete genome sequence and analysis of deep-sea sediment isolate, Amycolatopsis sp. WP1.</title>
        <authorList>
            <person name="Wang H."/>
            <person name="Chen S."/>
            <person name="Wu Q."/>
        </authorList>
    </citation>
    <scope>NUCLEOTIDE SEQUENCE [LARGE SCALE GENOMIC DNA]</scope>
    <source>
        <strain evidence="11 12">WP1</strain>
    </source>
</reference>
<evidence type="ECO:0000259" key="10">
    <source>
        <dbReference type="Pfam" id="PF00361"/>
    </source>
</evidence>
<feature type="transmembrane region" description="Helical" evidence="8">
    <location>
        <begin position="316"/>
        <end position="346"/>
    </location>
</feature>
<evidence type="ECO:0000256" key="3">
    <source>
        <dbReference type="ARBA" id="ARBA00022692"/>
    </source>
</evidence>
<feature type="transmembrane region" description="Helical" evidence="8">
    <location>
        <begin position="390"/>
        <end position="414"/>
    </location>
</feature>
<keyword evidence="5" id="KW-0560">Oxidoreductase</keyword>
<dbReference type="OrthoDB" id="9768329at2"/>
<feature type="transmembrane region" description="Helical" evidence="8">
    <location>
        <begin position="243"/>
        <end position="264"/>
    </location>
</feature>
<sequence length="682" mass="69293">MSLAATALAAACAIGVVAAVAAVAVPVRARSTVAGLGTAFAGAAGVVAGIAATTGGVFSVRLSGVLPLFGVSLTLDALGGVFVAVTSGVAVAAGIYGISYTRSHGLDARPVQAVFPLFVVAMLLVPAAGSVSSFLVCWELMALFSLLLVVAEHRRRPEVASAGRWYAVMTHLGFVAVLIGLVVFAGHATDDSFTALRAAARDLSPGVAGVVFVVTLAGFASKAGIVPLHAWLPRAHPEAPSHVSALMSAAMVNLGVYGMVRVGFDLLGGASAGGPTWWWLLVLTLGALSAVYGILQAAMSTDLKRLLGHSTTENMGLVLIALGAAGLFTSSGNRVLAGVALAAALLHVINHAAFKTLLFLAAGSVLHATGSRDLDALGGLRSGMPQTTAAFGLGALAASALPPGTAFVSEWLLLQALIHGLPSGSGDPGTALAVAMPVAVAAVALTAGLAVATFVKAFGVGFLAKPRSESAATARESPATMRAAMGLAAVACVVLAVLPGVVLPGVASASGVVLGAGEPAVAAAVTLRLTGVTGALSPLIITVALLAAFVLAAGVLRAVTARRAARREARLWDCGAGPMSARMEYTATSFAEPLQRVFDNVVQPETDVDVTHHEESRYLVAAVEYRRKVPDRIERRLYQPVLNLVAAWGRVGRRLATGSVHRYLGYGFYTVCGLLLLLAVTR</sequence>
<evidence type="ECO:0000256" key="9">
    <source>
        <dbReference type="SAM" id="SignalP"/>
    </source>
</evidence>
<evidence type="ECO:0000256" key="5">
    <source>
        <dbReference type="ARBA" id="ARBA00023002"/>
    </source>
</evidence>
<evidence type="ECO:0000256" key="8">
    <source>
        <dbReference type="SAM" id="Phobius"/>
    </source>
</evidence>
<feature type="signal peptide" evidence="9">
    <location>
        <begin position="1"/>
        <end position="18"/>
    </location>
</feature>
<feature type="transmembrane region" description="Helical" evidence="8">
    <location>
        <begin position="276"/>
        <end position="295"/>
    </location>
</feature>
<feature type="transmembrane region" description="Helical" evidence="8">
    <location>
        <begin position="163"/>
        <end position="186"/>
    </location>
</feature>
<dbReference type="GO" id="GO:0005886">
    <property type="term" value="C:plasma membrane"/>
    <property type="evidence" value="ECO:0007669"/>
    <property type="project" value="UniProtKB-SubCell"/>
</dbReference>
<protein>
    <submittedName>
        <fullName evidence="11">Hydrogenase 4 subunit B</fullName>
    </submittedName>
</protein>
<feature type="domain" description="NADH:quinone oxidoreductase/Mrp antiporter transmembrane" evidence="10">
    <location>
        <begin position="128"/>
        <end position="418"/>
    </location>
</feature>
<evidence type="ECO:0000256" key="2">
    <source>
        <dbReference type="ARBA" id="ARBA00022475"/>
    </source>
</evidence>
<feature type="transmembrane region" description="Helical" evidence="8">
    <location>
        <begin position="434"/>
        <end position="463"/>
    </location>
</feature>
<feature type="transmembrane region" description="Helical" evidence="8">
    <location>
        <begin position="32"/>
        <end position="53"/>
    </location>
</feature>
<gene>
    <name evidence="11" type="ORF">A4R43_24515</name>
</gene>
<feature type="chain" id="PRO_5038896134" evidence="9">
    <location>
        <begin position="19"/>
        <end position="682"/>
    </location>
</feature>
<feature type="transmembrane region" description="Helical" evidence="8">
    <location>
        <begin position="539"/>
        <end position="560"/>
    </location>
</feature>
<organism evidence="11 12">
    <name type="scientific">Amycolatopsis albispora</name>
    <dbReference type="NCBI Taxonomy" id="1804986"/>
    <lineage>
        <taxon>Bacteria</taxon>
        <taxon>Bacillati</taxon>
        <taxon>Actinomycetota</taxon>
        <taxon>Actinomycetes</taxon>
        <taxon>Pseudonocardiales</taxon>
        <taxon>Pseudonocardiaceae</taxon>
        <taxon>Amycolatopsis</taxon>
    </lineage>
</organism>
<evidence type="ECO:0000256" key="1">
    <source>
        <dbReference type="ARBA" id="ARBA00004651"/>
    </source>
</evidence>
<dbReference type="InterPro" id="IPR001750">
    <property type="entry name" value="ND/Mrp_TM"/>
</dbReference>
<keyword evidence="2" id="KW-1003">Cell membrane</keyword>
<evidence type="ECO:0000256" key="4">
    <source>
        <dbReference type="ARBA" id="ARBA00022989"/>
    </source>
</evidence>
<dbReference type="Proteomes" id="UP000250434">
    <property type="component" value="Chromosome"/>
</dbReference>
<keyword evidence="4 8" id="KW-1133">Transmembrane helix</keyword>
<keyword evidence="6 8" id="KW-0472">Membrane</keyword>
<dbReference type="PANTHER" id="PTHR42682:SF3">
    <property type="entry name" value="FORMATE HYDROGENLYASE SUBUNIT 3-RELATED"/>
    <property type="match status" value="1"/>
</dbReference>
<proteinExistence type="predicted"/>
<name>A0A344LB46_9PSEU</name>
<accession>A0A344LB46</accession>
<dbReference type="Pfam" id="PF00361">
    <property type="entry name" value="Proton_antipo_M"/>
    <property type="match status" value="1"/>
</dbReference>
<dbReference type="EMBL" id="CP015163">
    <property type="protein sequence ID" value="AXB45270.1"/>
    <property type="molecule type" value="Genomic_DNA"/>
</dbReference>
<evidence type="ECO:0000313" key="11">
    <source>
        <dbReference type="EMBL" id="AXB45270.1"/>
    </source>
</evidence>
<keyword evidence="3 7" id="KW-0812">Transmembrane</keyword>
<feature type="transmembrane region" description="Helical" evidence="8">
    <location>
        <begin position="484"/>
        <end position="507"/>
    </location>
</feature>
<feature type="transmembrane region" description="Helical" evidence="8">
    <location>
        <begin position="352"/>
        <end position="369"/>
    </location>
</feature>
<dbReference type="AlphaFoldDB" id="A0A344LB46"/>
<dbReference type="PANTHER" id="PTHR42682">
    <property type="entry name" value="HYDROGENASE-4 COMPONENT F"/>
    <property type="match status" value="1"/>
</dbReference>
<feature type="transmembrane region" description="Helical" evidence="8">
    <location>
        <begin position="118"/>
        <end position="151"/>
    </location>
</feature>
<feature type="transmembrane region" description="Helical" evidence="8">
    <location>
        <begin position="663"/>
        <end position="681"/>
    </location>
</feature>
<dbReference type="InterPro" id="IPR052175">
    <property type="entry name" value="ComplexI-like_HydComp"/>
</dbReference>
<keyword evidence="12" id="KW-1185">Reference proteome</keyword>
<keyword evidence="9" id="KW-0732">Signal</keyword>
<feature type="transmembrane region" description="Helical" evidence="8">
    <location>
        <begin position="65"/>
        <end position="98"/>
    </location>
</feature>
<dbReference type="GO" id="GO:0016491">
    <property type="term" value="F:oxidoreductase activity"/>
    <property type="evidence" value="ECO:0007669"/>
    <property type="project" value="UniProtKB-KW"/>
</dbReference>
<dbReference type="KEGG" id="aab:A4R43_24515"/>
<evidence type="ECO:0000256" key="7">
    <source>
        <dbReference type="RuleBase" id="RU000320"/>
    </source>
</evidence>